<evidence type="ECO:0000313" key="2">
    <source>
        <dbReference type="Proteomes" id="UP001195483"/>
    </source>
</evidence>
<reference evidence="1" key="1">
    <citation type="journal article" date="2021" name="Genome Biol. Evol.">
        <title>A High-Quality Reference Genome for a Parasitic Bivalve with Doubly Uniparental Inheritance (Bivalvia: Unionida).</title>
        <authorList>
            <person name="Smith C.H."/>
        </authorList>
    </citation>
    <scope>NUCLEOTIDE SEQUENCE</scope>
    <source>
        <strain evidence="1">CHS0354</strain>
    </source>
</reference>
<sequence>MAMSDRLHDPTSAIASCEMYLGGSNLGYQEDTHPLNEARPSASIPEKRFDCVCVEYTNANVCILARTSFSK</sequence>
<organism evidence="1 2">
    <name type="scientific">Potamilus streckersoni</name>
    <dbReference type="NCBI Taxonomy" id="2493646"/>
    <lineage>
        <taxon>Eukaryota</taxon>
        <taxon>Metazoa</taxon>
        <taxon>Spiralia</taxon>
        <taxon>Lophotrochozoa</taxon>
        <taxon>Mollusca</taxon>
        <taxon>Bivalvia</taxon>
        <taxon>Autobranchia</taxon>
        <taxon>Heteroconchia</taxon>
        <taxon>Palaeoheterodonta</taxon>
        <taxon>Unionida</taxon>
        <taxon>Unionoidea</taxon>
        <taxon>Unionidae</taxon>
        <taxon>Ambleminae</taxon>
        <taxon>Lampsilini</taxon>
        <taxon>Potamilus</taxon>
    </lineage>
</organism>
<accession>A0AAE0SM97</accession>
<evidence type="ECO:0000313" key="1">
    <source>
        <dbReference type="EMBL" id="KAK3594519.1"/>
    </source>
</evidence>
<keyword evidence="2" id="KW-1185">Reference proteome</keyword>
<protein>
    <submittedName>
        <fullName evidence="1">Uncharacterized protein</fullName>
    </submittedName>
</protein>
<dbReference type="AlphaFoldDB" id="A0AAE0SM97"/>
<reference evidence="1" key="2">
    <citation type="journal article" date="2021" name="Genome Biol. Evol.">
        <title>Developing a high-quality reference genome for a parasitic bivalve with doubly uniparental inheritance (Bivalvia: Unionida).</title>
        <authorList>
            <person name="Smith C.H."/>
        </authorList>
    </citation>
    <scope>NUCLEOTIDE SEQUENCE</scope>
    <source>
        <strain evidence="1">CHS0354</strain>
        <tissue evidence="1">Mantle</tissue>
    </source>
</reference>
<gene>
    <name evidence="1" type="ORF">CHS0354_030865</name>
</gene>
<comment type="caution">
    <text evidence="1">The sequence shown here is derived from an EMBL/GenBank/DDBJ whole genome shotgun (WGS) entry which is preliminary data.</text>
</comment>
<proteinExistence type="predicted"/>
<reference evidence="1" key="3">
    <citation type="submission" date="2023-05" db="EMBL/GenBank/DDBJ databases">
        <authorList>
            <person name="Smith C.H."/>
        </authorList>
    </citation>
    <scope>NUCLEOTIDE SEQUENCE</scope>
    <source>
        <strain evidence="1">CHS0354</strain>
        <tissue evidence="1">Mantle</tissue>
    </source>
</reference>
<dbReference type="Proteomes" id="UP001195483">
    <property type="component" value="Unassembled WGS sequence"/>
</dbReference>
<dbReference type="EMBL" id="JAEAOA010001835">
    <property type="protein sequence ID" value="KAK3594519.1"/>
    <property type="molecule type" value="Genomic_DNA"/>
</dbReference>
<name>A0AAE0SM97_9BIVA</name>